<gene>
    <name evidence="1" type="ORF">NYM_LOCUS24931</name>
</gene>
<organism evidence="1">
    <name type="scientific">Nymphaea colorata</name>
    <name type="common">pocket water lily</name>
    <dbReference type="NCBI Taxonomy" id="210225"/>
    <lineage>
        <taxon>Eukaryota</taxon>
        <taxon>Viridiplantae</taxon>
        <taxon>Streptophyta</taxon>
        <taxon>Embryophyta</taxon>
        <taxon>Tracheophyta</taxon>
        <taxon>Spermatophyta</taxon>
        <taxon>Magnoliopsida</taxon>
        <taxon>Nymphaeales</taxon>
        <taxon>Nymphaeaceae</taxon>
        <taxon>Nymphaea</taxon>
    </lineage>
</organism>
<dbReference type="AlphaFoldDB" id="A0A5K1FNV7"/>
<protein>
    <submittedName>
        <fullName evidence="1">Uncharacterized protein</fullName>
    </submittedName>
</protein>
<reference evidence="1" key="1">
    <citation type="submission" date="2019-09" db="EMBL/GenBank/DDBJ databases">
        <authorList>
            <person name="Zhang L."/>
        </authorList>
    </citation>
    <scope>NUCLEOTIDE SEQUENCE</scope>
</reference>
<dbReference type="EMBL" id="LR721786">
    <property type="protein sequence ID" value="VVW64798.1"/>
    <property type="molecule type" value="Genomic_DNA"/>
</dbReference>
<dbReference type="Gramene" id="NC8G0137310.1">
    <property type="protein sequence ID" value="NC8G0137310.1:cds"/>
    <property type="gene ID" value="NC8G0137310"/>
</dbReference>
<proteinExistence type="predicted"/>
<sequence length="63" mass="7338">MKRLRRLLQRIRKGSIAKADLERGTRERMREGERETLPCEKERHGRLAAALLRWSGGSGYETT</sequence>
<evidence type="ECO:0000313" key="1">
    <source>
        <dbReference type="EMBL" id="VVW64798.1"/>
    </source>
</evidence>
<accession>A0A5K1FNV7</accession>
<name>A0A5K1FNV7_9MAGN</name>